<dbReference type="EnsemblPlants" id="OPUNC05G18040.1">
    <property type="protein sequence ID" value="OPUNC05G18040.1"/>
    <property type="gene ID" value="OPUNC05G18040"/>
</dbReference>
<evidence type="ECO:0000313" key="2">
    <source>
        <dbReference type="EnsemblPlants" id="OPUNC05G18040.1"/>
    </source>
</evidence>
<organism evidence="2">
    <name type="scientific">Oryza punctata</name>
    <name type="common">Red rice</name>
    <dbReference type="NCBI Taxonomy" id="4537"/>
    <lineage>
        <taxon>Eukaryota</taxon>
        <taxon>Viridiplantae</taxon>
        <taxon>Streptophyta</taxon>
        <taxon>Embryophyta</taxon>
        <taxon>Tracheophyta</taxon>
        <taxon>Spermatophyta</taxon>
        <taxon>Magnoliopsida</taxon>
        <taxon>Liliopsida</taxon>
        <taxon>Poales</taxon>
        <taxon>Poaceae</taxon>
        <taxon>BOP clade</taxon>
        <taxon>Oryzoideae</taxon>
        <taxon>Oryzeae</taxon>
        <taxon>Oryzinae</taxon>
        <taxon>Oryza</taxon>
    </lineage>
</organism>
<dbReference type="HOGENOM" id="CLU_1565388_0_0_1"/>
<dbReference type="AlphaFoldDB" id="A0A0E0L3U9"/>
<feature type="compositionally biased region" description="Basic residues" evidence="1">
    <location>
        <begin position="135"/>
        <end position="147"/>
    </location>
</feature>
<reference evidence="2" key="2">
    <citation type="submission" date="2018-05" db="EMBL/GenBank/DDBJ databases">
        <title>OpunRS2 (Oryza punctata Reference Sequence Version 2).</title>
        <authorList>
            <person name="Zhang J."/>
            <person name="Kudrna D."/>
            <person name="Lee S."/>
            <person name="Talag J."/>
            <person name="Welchert J."/>
            <person name="Wing R.A."/>
        </authorList>
    </citation>
    <scope>NUCLEOTIDE SEQUENCE [LARGE SCALE GENOMIC DNA]</scope>
</reference>
<dbReference type="Gramene" id="OPUNC05G18040.1">
    <property type="protein sequence ID" value="OPUNC05G18040.1"/>
    <property type="gene ID" value="OPUNC05G18040"/>
</dbReference>
<dbReference type="Proteomes" id="UP000026962">
    <property type="component" value="Chromosome 5"/>
</dbReference>
<reference evidence="2" key="1">
    <citation type="submission" date="2015-04" db="UniProtKB">
        <authorList>
            <consortium name="EnsemblPlants"/>
        </authorList>
    </citation>
    <scope>IDENTIFICATION</scope>
</reference>
<evidence type="ECO:0000256" key="1">
    <source>
        <dbReference type="SAM" id="MobiDB-lite"/>
    </source>
</evidence>
<name>A0A0E0L3U9_ORYPU</name>
<sequence>MEEEMAHTQGSSDLVFQPWFGCAARVWLLKVALAVERRRLGGGRRRPIHSDNRSAPLMSANSNRIEMIAAGWMCWALVYGGRPTKLVNYKYILRNDFALLHRVLTETERGIQENHKDTSLPIRTVSYFIETNRPAKGKSHAHTRRKFVREPGTGRSRNRHEHRSDTMHSPM</sequence>
<feature type="region of interest" description="Disordered" evidence="1">
    <location>
        <begin position="132"/>
        <end position="171"/>
    </location>
</feature>
<protein>
    <submittedName>
        <fullName evidence="2">Uncharacterized protein</fullName>
    </submittedName>
</protein>
<keyword evidence="3" id="KW-1185">Reference proteome</keyword>
<feature type="compositionally biased region" description="Basic and acidic residues" evidence="1">
    <location>
        <begin position="162"/>
        <end position="171"/>
    </location>
</feature>
<evidence type="ECO:0000313" key="3">
    <source>
        <dbReference type="Proteomes" id="UP000026962"/>
    </source>
</evidence>
<proteinExistence type="predicted"/>
<accession>A0A0E0L3U9</accession>